<dbReference type="EMBL" id="JACXVP010000009">
    <property type="protein sequence ID" value="KAG5586073.1"/>
    <property type="molecule type" value="Genomic_DNA"/>
</dbReference>
<evidence type="ECO:0000313" key="1">
    <source>
        <dbReference type="EMBL" id="KAG5586073.1"/>
    </source>
</evidence>
<accession>A0A9J5XCF7</accession>
<dbReference type="AlphaFoldDB" id="A0A9J5XCF7"/>
<gene>
    <name evidence="1" type="ORF">H5410_046507</name>
</gene>
<reference evidence="1 2" key="1">
    <citation type="submission" date="2020-09" db="EMBL/GenBank/DDBJ databases">
        <title>De no assembly of potato wild relative species, Solanum commersonii.</title>
        <authorList>
            <person name="Cho K."/>
        </authorList>
    </citation>
    <scope>NUCLEOTIDE SEQUENCE [LARGE SCALE GENOMIC DNA]</scope>
    <source>
        <strain evidence="1">LZ3.2</strain>
        <tissue evidence="1">Leaf</tissue>
    </source>
</reference>
<sequence length="98" mass="11373">MERETEGWGQELGHSKTASYLKYCWHSAIVKHNRLELSQDTAETLHDVIKEAMKEVEYDTSLWNMPKYILESPRGQTTNTNTSNDKLSILSFLPSLLW</sequence>
<dbReference type="Proteomes" id="UP000824120">
    <property type="component" value="Chromosome 9"/>
</dbReference>
<comment type="caution">
    <text evidence="1">The sequence shown here is derived from an EMBL/GenBank/DDBJ whole genome shotgun (WGS) entry which is preliminary data.</text>
</comment>
<protein>
    <submittedName>
        <fullName evidence="1">Uncharacterized protein</fullName>
    </submittedName>
</protein>
<proteinExistence type="predicted"/>
<organism evidence="1 2">
    <name type="scientific">Solanum commersonii</name>
    <name type="common">Commerson's wild potato</name>
    <name type="synonym">Commerson's nightshade</name>
    <dbReference type="NCBI Taxonomy" id="4109"/>
    <lineage>
        <taxon>Eukaryota</taxon>
        <taxon>Viridiplantae</taxon>
        <taxon>Streptophyta</taxon>
        <taxon>Embryophyta</taxon>
        <taxon>Tracheophyta</taxon>
        <taxon>Spermatophyta</taxon>
        <taxon>Magnoliopsida</taxon>
        <taxon>eudicotyledons</taxon>
        <taxon>Gunneridae</taxon>
        <taxon>Pentapetalae</taxon>
        <taxon>asterids</taxon>
        <taxon>lamiids</taxon>
        <taxon>Solanales</taxon>
        <taxon>Solanaceae</taxon>
        <taxon>Solanoideae</taxon>
        <taxon>Solaneae</taxon>
        <taxon>Solanum</taxon>
    </lineage>
</organism>
<name>A0A9J5XCF7_SOLCO</name>
<evidence type="ECO:0000313" key="2">
    <source>
        <dbReference type="Proteomes" id="UP000824120"/>
    </source>
</evidence>
<keyword evidence="2" id="KW-1185">Reference proteome</keyword>